<dbReference type="SUPFAM" id="SSF81606">
    <property type="entry name" value="PP2C-like"/>
    <property type="match status" value="1"/>
</dbReference>
<protein>
    <submittedName>
        <fullName evidence="3">Phosphatase 2C</fullName>
    </submittedName>
</protein>
<feature type="compositionally biased region" description="Low complexity" evidence="1">
    <location>
        <begin position="313"/>
        <end position="325"/>
    </location>
</feature>
<dbReference type="GO" id="GO:0004722">
    <property type="term" value="F:protein serine/threonine phosphatase activity"/>
    <property type="evidence" value="ECO:0007669"/>
    <property type="project" value="InterPro"/>
</dbReference>
<feature type="domain" description="PPM-type phosphatase" evidence="2">
    <location>
        <begin position="587"/>
        <end position="865"/>
    </location>
</feature>
<dbReference type="OMA" id="GACATAQ"/>
<dbReference type="GeneID" id="16074196"/>
<dbReference type="InterPro" id="IPR001932">
    <property type="entry name" value="PPM-type_phosphatase-like_dom"/>
</dbReference>
<feature type="compositionally biased region" description="Basic and acidic residues" evidence="1">
    <location>
        <begin position="415"/>
        <end position="435"/>
    </location>
</feature>
<feature type="compositionally biased region" description="Low complexity" evidence="1">
    <location>
        <begin position="868"/>
        <end position="883"/>
    </location>
</feature>
<evidence type="ECO:0000259" key="2">
    <source>
        <dbReference type="PROSITE" id="PS51746"/>
    </source>
</evidence>
<feature type="compositionally biased region" description="Low complexity" evidence="1">
    <location>
        <begin position="161"/>
        <end position="192"/>
    </location>
</feature>
<dbReference type="SMART" id="SM00331">
    <property type="entry name" value="PP2C_SIG"/>
    <property type="match status" value="1"/>
</dbReference>
<accession>F2UB45</accession>
<feature type="compositionally biased region" description="Polar residues" evidence="1">
    <location>
        <begin position="278"/>
        <end position="287"/>
    </location>
</feature>
<feature type="compositionally biased region" description="Polar residues" evidence="1">
    <location>
        <begin position="98"/>
        <end position="108"/>
    </location>
</feature>
<dbReference type="eggNOG" id="KOG0698">
    <property type="taxonomic scope" value="Eukaryota"/>
</dbReference>
<feature type="compositionally biased region" description="Basic residues" evidence="1">
    <location>
        <begin position="539"/>
        <end position="548"/>
    </location>
</feature>
<dbReference type="PANTHER" id="PTHR47992">
    <property type="entry name" value="PROTEIN PHOSPHATASE"/>
    <property type="match status" value="1"/>
</dbReference>
<evidence type="ECO:0000313" key="4">
    <source>
        <dbReference type="Proteomes" id="UP000007799"/>
    </source>
</evidence>
<dbReference type="EMBL" id="GL832967">
    <property type="protein sequence ID" value="EGD74058.1"/>
    <property type="molecule type" value="Genomic_DNA"/>
</dbReference>
<feature type="region of interest" description="Disordered" evidence="1">
    <location>
        <begin position="1"/>
        <end position="587"/>
    </location>
</feature>
<dbReference type="RefSeq" id="XP_004993620.1">
    <property type="nucleotide sequence ID" value="XM_004993563.1"/>
</dbReference>
<evidence type="ECO:0000313" key="3">
    <source>
        <dbReference type="EMBL" id="EGD74058.1"/>
    </source>
</evidence>
<feature type="compositionally biased region" description="Low complexity" evidence="1">
    <location>
        <begin position="491"/>
        <end position="509"/>
    </location>
</feature>
<dbReference type="AlphaFoldDB" id="F2UB45"/>
<dbReference type="InterPro" id="IPR036457">
    <property type="entry name" value="PPM-type-like_dom_sf"/>
</dbReference>
<dbReference type="CDD" id="cd00143">
    <property type="entry name" value="PP2Cc"/>
    <property type="match status" value="1"/>
</dbReference>
<reference evidence="3" key="1">
    <citation type="submission" date="2009-08" db="EMBL/GenBank/DDBJ databases">
        <title>Annotation of Salpingoeca rosetta.</title>
        <authorList>
            <consortium name="The Broad Institute Genome Sequencing Platform"/>
            <person name="Russ C."/>
            <person name="Cuomo C."/>
            <person name="Burger G."/>
            <person name="Gray M.W."/>
            <person name="Holland P.W.H."/>
            <person name="King N."/>
            <person name="Lang F.B.F."/>
            <person name="Roger A.J."/>
            <person name="Ruiz-Trillo I."/>
            <person name="Young S.K."/>
            <person name="Zeng Q."/>
            <person name="Gargeya S."/>
            <person name="Alvarado L."/>
            <person name="Berlin A."/>
            <person name="Chapman S.B."/>
            <person name="Chen Z."/>
            <person name="Freedman E."/>
            <person name="Gellesch M."/>
            <person name="Goldberg J."/>
            <person name="Griggs A."/>
            <person name="Gujja S."/>
            <person name="Heilman E."/>
            <person name="Heiman D."/>
            <person name="Howarth C."/>
            <person name="Mehta T."/>
            <person name="Neiman D."/>
            <person name="Pearson M."/>
            <person name="Roberts A."/>
            <person name="Saif S."/>
            <person name="Shea T."/>
            <person name="Shenoy N."/>
            <person name="Sisk P."/>
            <person name="Stolte C."/>
            <person name="Sykes S."/>
            <person name="White J."/>
            <person name="Yandava C."/>
            <person name="Haas B."/>
            <person name="Nusbaum C."/>
            <person name="Birren B."/>
        </authorList>
    </citation>
    <scope>NUCLEOTIDE SEQUENCE [LARGE SCALE GENOMIC DNA]</scope>
    <source>
        <strain evidence="3">ATCC 50818</strain>
    </source>
</reference>
<feature type="compositionally biased region" description="Low complexity" evidence="1">
    <location>
        <begin position="215"/>
        <end position="229"/>
    </location>
</feature>
<feature type="compositionally biased region" description="Low complexity" evidence="1">
    <location>
        <begin position="516"/>
        <end position="527"/>
    </location>
</feature>
<dbReference type="SMART" id="SM00332">
    <property type="entry name" value="PP2Cc"/>
    <property type="match status" value="1"/>
</dbReference>
<keyword evidence="4" id="KW-1185">Reference proteome</keyword>
<dbReference type="STRING" id="946362.F2UB45"/>
<organism evidence="4">
    <name type="scientific">Salpingoeca rosetta (strain ATCC 50818 / BSB-021)</name>
    <dbReference type="NCBI Taxonomy" id="946362"/>
    <lineage>
        <taxon>Eukaryota</taxon>
        <taxon>Choanoflagellata</taxon>
        <taxon>Craspedida</taxon>
        <taxon>Salpingoecidae</taxon>
        <taxon>Salpingoeca</taxon>
    </lineage>
</organism>
<feature type="compositionally biased region" description="Basic residues" evidence="1">
    <location>
        <begin position="456"/>
        <end position="470"/>
    </location>
</feature>
<sequence>MDAWARSRAVPSPTTNTTYRRRRFQTPSPLLHSIPHGSQRRAVSPVPAVSPLPRGPPSISPSARKPPPQQQQQRARTPSSRPSSRFGLSADVPAWTSRPRSLSSSEQRSLGMAVQGTGRRAPSATPTLSPPSSSSTTAVLSGTPTPGDDVFESSRPPPSPSSSFSPHSWSVRSTKTSTTTTTTTTTPATAQPQPYPSHHHGSGTTAASLLDLTHHSPASAASTPSSRSSFGGDRTPLCRPTSPRSDAPRCSLNATTSAGTSSTTTTTTTTTAYGGVGSRSQQAATTPPTSPLKQFFDSPWSSANTRDGTATMRPTPRGPRQQRPPSGKKLLPLPPNAARSPKITRKATSPMQPWNRPAPIVLGPVNTQAGDGGEAGDGGGGETCEQSVHGKGECTTSKDGVDDDSDDDGGGGGGGDDKGAVHGGRERSSCSHEQDAATADANESGVDGNRTTTRTLRIHNRSVRMVRQKALRFNPDEDEDDDGDHDHDDVSGNSHTTTGSTGHARTNTTPGGAPDQQRQQQQQQQQQVTPSPPSDAKPRTRRPLRRQHSSPALIDSADEKTTAAKSPSASSTASSSSSSPSKPPRPLIGVCSMAGGIAGVAKENQDSYFVLENPTQASDFVVGVLDGHGVHGEKASGFVRKAFPARLLRRDITLTPSTALKDTVLETAKALDRAGFSVRESGTTAVTVLKHGKFLHIANVGDSRAVVGQRRSKGGTTTIAAVSLTRDHKPSDRAELLRVQRAGGVVEPSFVPGMGYQGPMRVWKKRQQLGGLALSRSIGDTALATAGVIPVPDVLQRELTSHDEVLVLGSDGVFDHLSNNQVVQIAARFGDPQRAAEAVVKEARRKWTEEGGGYIDDVTALVVMLNPSHQQMQQQQQSQQQQQRHQHHQQPRSPRSPRRGPLHGHHRHSHRQRRRKPTIPH</sequence>
<dbReference type="KEGG" id="sre:PTSG_05750"/>
<dbReference type="PROSITE" id="PS51746">
    <property type="entry name" value="PPM_2"/>
    <property type="match status" value="1"/>
</dbReference>
<dbReference type="InterPro" id="IPR015655">
    <property type="entry name" value="PP2C"/>
</dbReference>
<name>F2UB45_SALR5</name>
<dbReference type="OrthoDB" id="10264738at2759"/>
<feature type="region of interest" description="Disordered" evidence="1">
    <location>
        <begin position="868"/>
        <end position="921"/>
    </location>
</feature>
<feature type="compositionally biased region" description="Low complexity" evidence="1">
    <location>
        <begin position="254"/>
        <end position="272"/>
    </location>
</feature>
<feature type="compositionally biased region" description="Gly residues" evidence="1">
    <location>
        <begin position="370"/>
        <end position="382"/>
    </location>
</feature>
<dbReference type="Pfam" id="PF00481">
    <property type="entry name" value="PP2C"/>
    <property type="match status" value="1"/>
</dbReference>
<feature type="compositionally biased region" description="Low complexity" evidence="1">
    <location>
        <begin position="121"/>
        <end position="138"/>
    </location>
</feature>
<dbReference type="InParanoid" id="F2UB45"/>
<feature type="compositionally biased region" description="Low complexity" evidence="1">
    <location>
        <begin position="70"/>
        <end position="85"/>
    </location>
</feature>
<dbReference type="Proteomes" id="UP000007799">
    <property type="component" value="Unassembled WGS sequence"/>
</dbReference>
<evidence type="ECO:0000256" key="1">
    <source>
        <dbReference type="SAM" id="MobiDB-lite"/>
    </source>
</evidence>
<dbReference type="Gene3D" id="3.60.40.10">
    <property type="entry name" value="PPM-type phosphatase domain"/>
    <property type="match status" value="1"/>
</dbReference>
<proteinExistence type="predicted"/>
<feature type="compositionally biased region" description="Basic residues" evidence="1">
    <location>
        <begin position="884"/>
        <end position="921"/>
    </location>
</feature>
<gene>
    <name evidence="3" type="ORF">PTSG_05750</name>
</gene>
<feature type="compositionally biased region" description="Polar residues" evidence="1">
    <location>
        <begin position="299"/>
        <end position="308"/>
    </location>
</feature>
<feature type="compositionally biased region" description="Low complexity" evidence="1">
    <location>
        <begin position="563"/>
        <end position="580"/>
    </location>
</feature>
<feature type="compositionally biased region" description="Pro residues" evidence="1">
    <location>
        <begin position="48"/>
        <end position="69"/>
    </location>
</feature>